<dbReference type="PANTHER" id="PTHR34227:SF1">
    <property type="entry name" value="DIMETHYL SULFOXIDE REDUCTASE CHAPERONE-RELATED"/>
    <property type="match status" value="1"/>
</dbReference>
<keyword evidence="1" id="KW-0143">Chaperone</keyword>
<dbReference type="InterPro" id="IPR050289">
    <property type="entry name" value="TorD/DmsD_chaperones"/>
</dbReference>
<evidence type="ECO:0000313" key="3">
    <source>
        <dbReference type="Proteomes" id="UP000190896"/>
    </source>
</evidence>
<sequence length="287" mass="33130">MKEQPVISSSSKTSEMLESLCSVVTDDMAMLASLHDREPDRQLLQLLSEEHFPEGLGFRLIGEDGNRALDFMNQARAALSDEIDQVTLDELAADYADIYLNYTIQASPQESVWTDDENLACQESMFQVRSWYSRYGLMAEDWRIRPDGHLVLQLQFLAHLFSMDELAQHLGDIARFMDEHLLRWVTPFAERVSRRCRTPYFAGVAMLTSAYCEELRDLLASILDEPRPTSKEVEERMRPIRQQAEEAPVSFMPGMGPAELNEGRRCLRTTLFNYKSNIKQHRKEKKE</sequence>
<dbReference type="Gene3D" id="1.10.3480.10">
    <property type="entry name" value="TorD-like"/>
    <property type="match status" value="1"/>
</dbReference>
<dbReference type="PANTHER" id="PTHR34227">
    <property type="entry name" value="CHAPERONE PROTEIN YCDY"/>
    <property type="match status" value="1"/>
</dbReference>
<dbReference type="AlphaFoldDB" id="A0A1T2KU77"/>
<organism evidence="2 3">
    <name type="scientific">Solemya velesiana gill symbiont</name>
    <dbReference type="NCBI Taxonomy" id="1918948"/>
    <lineage>
        <taxon>Bacteria</taxon>
        <taxon>Pseudomonadati</taxon>
        <taxon>Pseudomonadota</taxon>
        <taxon>Gammaproteobacteria</taxon>
        <taxon>sulfur-oxidizing symbionts</taxon>
    </lineage>
</organism>
<dbReference type="EMBL" id="MPRJ01000040">
    <property type="protein sequence ID" value="OOZ36413.1"/>
    <property type="molecule type" value="Genomic_DNA"/>
</dbReference>
<gene>
    <name evidence="2" type="ORF">BOW51_07215</name>
</gene>
<evidence type="ECO:0008006" key="4">
    <source>
        <dbReference type="Google" id="ProtNLM"/>
    </source>
</evidence>
<proteinExistence type="predicted"/>
<reference evidence="2 3" key="1">
    <citation type="submission" date="2016-11" db="EMBL/GenBank/DDBJ databases">
        <title>Mixed transmission modes and dynamic genome evolution in an obligate animal-bacterial symbiosis.</title>
        <authorList>
            <person name="Russell S.L."/>
            <person name="Corbett-Detig R.B."/>
            <person name="Cavanaugh C.M."/>
        </authorList>
    </citation>
    <scope>NUCLEOTIDE SEQUENCE [LARGE SCALE GENOMIC DNA]</scope>
    <source>
        <strain evidence="2">Se-Cadez</strain>
    </source>
</reference>
<name>A0A1T2KU77_9GAMM</name>
<dbReference type="OrthoDB" id="7849731at2"/>
<comment type="caution">
    <text evidence="2">The sequence shown here is derived from an EMBL/GenBank/DDBJ whole genome shotgun (WGS) entry which is preliminary data.</text>
</comment>
<dbReference type="SUPFAM" id="SSF89155">
    <property type="entry name" value="TorD-like"/>
    <property type="match status" value="1"/>
</dbReference>
<evidence type="ECO:0000256" key="1">
    <source>
        <dbReference type="ARBA" id="ARBA00023186"/>
    </source>
</evidence>
<dbReference type="RefSeq" id="WP_078487173.1">
    <property type="nucleotide sequence ID" value="NZ_MPRJ01000040.1"/>
</dbReference>
<dbReference type="Proteomes" id="UP000190896">
    <property type="component" value="Unassembled WGS sequence"/>
</dbReference>
<dbReference type="InterPro" id="IPR036411">
    <property type="entry name" value="TorD-like_sf"/>
</dbReference>
<keyword evidence="3" id="KW-1185">Reference proteome</keyword>
<dbReference type="Pfam" id="PF02613">
    <property type="entry name" value="Nitrate_red_del"/>
    <property type="match status" value="1"/>
</dbReference>
<dbReference type="InterPro" id="IPR020945">
    <property type="entry name" value="DMSO/NO3_reduct_chaperone"/>
</dbReference>
<accession>A0A1T2KU77</accession>
<evidence type="ECO:0000313" key="2">
    <source>
        <dbReference type="EMBL" id="OOZ36413.1"/>
    </source>
</evidence>
<protein>
    <recommendedName>
        <fullName evidence="4">Dehydrogenase</fullName>
    </recommendedName>
</protein>